<protein>
    <recommendedName>
        <fullName evidence="4">C-type lectin domain-containing protein</fullName>
    </recommendedName>
</protein>
<sequence length="197" mass="22663">MSGKKLYRLVGVSLGLLCILQAALNISLRLALYSSGAPDYDAVIRNLTEERDQLKRKLNTFDHHTQEGWVYFRSSFYFISSDKKSWGDSRDDCLQKGADLVIINSKEENEFTRQFTRSFWIGLTDNETEGTWKWVDGTLLNATTSYWHPGEPNSYENNIGVVANEDCGETMFNDFKDNWNDEQCSELNIWICEKSVA</sequence>
<evidence type="ECO:0000313" key="7">
    <source>
        <dbReference type="Proteomes" id="UP001153269"/>
    </source>
</evidence>
<organism evidence="5 7">
    <name type="scientific">Pleuronectes platessa</name>
    <name type="common">European plaice</name>
    <dbReference type="NCBI Taxonomy" id="8262"/>
    <lineage>
        <taxon>Eukaryota</taxon>
        <taxon>Metazoa</taxon>
        <taxon>Chordata</taxon>
        <taxon>Craniata</taxon>
        <taxon>Vertebrata</taxon>
        <taxon>Euteleostomi</taxon>
        <taxon>Actinopterygii</taxon>
        <taxon>Neopterygii</taxon>
        <taxon>Teleostei</taxon>
        <taxon>Neoteleostei</taxon>
        <taxon>Acanthomorphata</taxon>
        <taxon>Carangaria</taxon>
        <taxon>Pleuronectiformes</taxon>
        <taxon>Pleuronectoidei</taxon>
        <taxon>Pleuronectidae</taxon>
        <taxon>Pleuronectes</taxon>
    </lineage>
</organism>
<dbReference type="InterPro" id="IPR018378">
    <property type="entry name" value="C-type_lectin_CS"/>
</dbReference>
<evidence type="ECO:0000256" key="1">
    <source>
        <dbReference type="ARBA" id="ARBA00022734"/>
    </source>
</evidence>
<gene>
    <name evidence="5" type="ORF">PLEPLA_LOCUS11551</name>
    <name evidence="6" type="ORF">PLEPLA_LOCUS30963</name>
</gene>
<evidence type="ECO:0000313" key="5">
    <source>
        <dbReference type="EMBL" id="CAB1423631.1"/>
    </source>
</evidence>
<evidence type="ECO:0000256" key="3">
    <source>
        <dbReference type="SAM" id="Coils"/>
    </source>
</evidence>
<keyword evidence="7" id="KW-1185">Reference proteome</keyword>
<dbReference type="InterPro" id="IPR033989">
    <property type="entry name" value="CD209-like_CTLD"/>
</dbReference>
<dbReference type="EMBL" id="CADEAL010003034">
    <property type="protein sequence ID" value="CAB1443248.1"/>
    <property type="molecule type" value="Genomic_DNA"/>
</dbReference>
<keyword evidence="1" id="KW-0430">Lectin</keyword>
<dbReference type="InterPro" id="IPR050111">
    <property type="entry name" value="C-type_lectin/snaclec_domain"/>
</dbReference>
<accession>A0A9N7YFG1</accession>
<dbReference type="SMART" id="SM00034">
    <property type="entry name" value="CLECT"/>
    <property type="match status" value="1"/>
</dbReference>
<dbReference type="Proteomes" id="UP001153269">
    <property type="component" value="Unassembled WGS sequence"/>
</dbReference>
<dbReference type="PANTHER" id="PTHR22803">
    <property type="entry name" value="MANNOSE, PHOSPHOLIPASE, LECTIN RECEPTOR RELATED"/>
    <property type="match status" value="1"/>
</dbReference>
<dbReference type="InterPro" id="IPR001304">
    <property type="entry name" value="C-type_lectin-like"/>
</dbReference>
<evidence type="ECO:0000259" key="4">
    <source>
        <dbReference type="PROSITE" id="PS50041"/>
    </source>
</evidence>
<dbReference type="Gene3D" id="3.10.100.10">
    <property type="entry name" value="Mannose-Binding Protein A, subunit A"/>
    <property type="match status" value="1"/>
</dbReference>
<name>A0A9N7YFG1_PLEPL</name>
<feature type="domain" description="C-type lectin" evidence="4">
    <location>
        <begin position="72"/>
        <end position="193"/>
    </location>
</feature>
<feature type="coiled-coil region" evidence="3">
    <location>
        <begin position="37"/>
        <end position="64"/>
    </location>
</feature>
<proteinExistence type="predicted"/>
<dbReference type="SUPFAM" id="SSF56436">
    <property type="entry name" value="C-type lectin-like"/>
    <property type="match status" value="1"/>
</dbReference>
<evidence type="ECO:0000313" key="6">
    <source>
        <dbReference type="EMBL" id="CAB1443248.1"/>
    </source>
</evidence>
<dbReference type="EMBL" id="CADEAL010000669">
    <property type="protein sequence ID" value="CAB1423631.1"/>
    <property type="molecule type" value="Genomic_DNA"/>
</dbReference>
<dbReference type="PROSITE" id="PS00615">
    <property type="entry name" value="C_TYPE_LECTIN_1"/>
    <property type="match status" value="1"/>
</dbReference>
<dbReference type="AlphaFoldDB" id="A0A9N7YFG1"/>
<dbReference type="CDD" id="cd03590">
    <property type="entry name" value="CLECT_DC-SIGN_like"/>
    <property type="match status" value="1"/>
</dbReference>
<keyword evidence="3" id="KW-0175">Coiled coil</keyword>
<evidence type="ECO:0000256" key="2">
    <source>
        <dbReference type="ARBA" id="ARBA00023157"/>
    </source>
</evidence>
<dbReference type="PROSITE" id="PS50041">
    <property type="entry name" value="C_TYPE_LECTIN_2"/>
    <property type="match status" value="1"/>
</dbReference>
<reference evidence="5" key="1">
    <citation type="submission" date="2020-03" db="EMBL/GenBank/DDBJ databases">
        <authorList>
            <person name="Weist P."/>
        </authorList>
    </citation>
    <scope>NUCLEOTIDE SEQUENCE</scope>
</reference>
<keyword evidence="2" id="KW-1015">Disulfide bond</keyword>
<comment type="caution">
    <text evidence="5">The sequence shown here is derived from an EMBL/GenBank/DDBJ whole genome shotgun (WGS) entry which is preliminary data.</text>
</comment>
<dbReference type="InterPro" id="IPR016187">
    <property type="entry name" value="CTDL_fold"/>
</dbReference>
<dbReference type="Pfam" id="PF00059">
    <property type="entry name" value="Lectin_C"/>
    <property type="match status" value="1"/>
</dbReference>
<dbReference type="GO" id="GO:0030246">
    <property type="term" value="F:carbohydrate binding"/>
    <property type="evidence" value="ECO:0007669"/>
    <property type="project" value="UniProtKB-KW"/>
</dbReference>
<dbReference type="InterPro" id="IPR016186">
    <property type="entry name" value="C-type_lectin-like/link_sf"/>
</dbReference>